<dbReference type="GO" id="GO:0044010">
    <property type="term" value="P:single-species biofilm formation"/>
    <property type="evidence" value="ECO:0007669"/>
    <property type="project" value="TreeGrafter"/>
</dbReference>
<keyword evidence="3" id="KW-1185">Reference proteome</keyword>
<dbReference type="AlphaFoldDB" id="A0A266Q8J1"/>
<dbReference type="Proteomes" id="UP000216101">
    <property type="component" value="Unassembled WGS sequence"/>
</dbReference>
<evidence type="ECO:0000313" key="2">
    <source>
        <dbReference type="EMBL" id="OZY85691.1"/>
    </source>
</evidence>
<dbReference type="Pfam" id="PF04287">
    <property type="entry name" value="DUF446"/>
    <property type="match status" value="1"/>
</dbReference>
<evidence type="ECO:0000313" key="3">
    <source>
        <dbReference type="Proteomes" id="UP000216101"/>
    </source>
</evidence>
<proteinExistence type="predicted"/>
<sequence>MNNLHVSVAEVLMDVEKELRQLHLWEFEMMSEEALASTEPFAIDTMTFPQWVQFILLPRLYFMIEQQMELPSYCSVAPMAEEYFSVLNLHSTPLVSHLKKIDRLLTREQ</sequence>
<evidence type="ECO:0000259" key="1">
    <source>
        <dbReference type="Pfam" id="PF04287"/>
    </source>
</evidence>
<comment type="caution">
    <text evidence="2">The sequence shown here is derived from an EMBL/GenBank/DDBJ whole genome shotgun (WGS) entry which is preliminary data.</text>
</comment>
<dbReference type="InterPro" id="IPR023376">
    <property type="entry name" value="YqcC-like_dom"/>
</dbReference>
<dbReference type="Gene3D" id="1.20.1440.40">
    <property type="entry name" value="YqcC-like"/>
    <property type="match status" value="1"/>
</dbReference>
<gene>
    <name evidence="2" type="ORF">CBP51_01160</name>
</gene>
<accession>A0A266Q8J1</accession>
<dbReference type="PANTHER" id="PTHR39586">
    <property type="entry name" value="CYTOPLASMIC PROTEIN-RELATED"/>
    <property type="match status" value="1"/>
</dbReference>
<dbReference type="PANTHER" id="PTHR39586:SF1">
    <property type="entry name" value="CYTOPLASMIC PROTEIN"/>
    <property type="match status" value="1"/>
</dbReference>
<organism evidence="2 3">
    <name type="scientific">Cellvibrio mixtus</name>
    <dbReference type="NCBI Taxonomy" id="39650"/>
    <lineage>
        <taxon>Bacteria</taxon>
        <taxon>Pseudomonadati</taxon>
        <taxon>Pseudomonadota</taxon>
        <taxon>Gammaproteobacteria</taxon>
        <taxon>Cellvibrionales</taxon>
        <taxon>Cellvibrionaceae</taxon>
        <taxon>Cellvibrio</taxon>
    </lineage>
</organism>
<dbReference type="RefSeq" id="WP_094983547.1">
    <property type="nucleotide sequence ID" value="NZ_NHNI01000001.1"/>
</dbReference>
<dbReference type="SUPFAM" id="SSF158452">
    <property type="entry name" value="YqcC-like"/>
    <property type="match status" value="1"/>
</dbReference>
<feature type="domain" description="YqcC-like" evidence="1">
    <location>
        <begin position="8"/>
        <end position="104"/>
    </location>
</feature>
<protein>
    <submittedName>
        <fullName evidence="2">Pseudouridine synthase</fullName>
    </submittedName>
</protein>
<name>A0A266Q8J1_9GAMM</name>
<dbReference type="EMBL" id="NHNI01000001">
    <property type="protein sequence ID" value="OZY85691.1"/>
    <property type="molecule type" value="Genomic_DNA"/>
</dbReference>
<reference evidence="3" key="1">
    <citation type="submission" date="2017-05" db="EMBL/GenBank/DDBJ databases">
        <authorList>
            <person name="Barney B.M."/>
        </authorList>
    </citation>
    <scope>NUCLEOTIDE SEQUENCE [LARGE SCALE GENOMIC DNA]</scope>
    <source>
        <strain evidence="3">PSBB022</strain>
    </source>
</reference>
<dbReference type="InterPro" id="IPR036814">
    <property type="entry name" value="YqcC-like_sf"/>
</dbReference>
<dbReference type="InterPro" id="IPR007384">
    <property type="entry name" value="UCP006257"/>
</dbReference>